<organism evidence="2 3">
    <name type="scientific">Tothia fuscella</name>
    <dbReference type="NCBI Taxonomy" id="1048955"/>
    <lineage>
        <taxon>Eukaryota</taxon>
        <taxon>Fungi</taxon>
        <taxon>Dikarya</taxon>
        <taxon>Ascomycota</taxon>
        <taxon>Pezizomycotina</taxon>
        <taxon>Dothideomycetes</taxon>
        <taxon>Pleosporomycetidae</taxon>
        <taxon>Venturiales</taxon>
        <taxon>Cylindrosympodiaceae</taxon>
        <taxon>Tothia</taxon>
    </lineage>
</organism>
<dbReference type="Pfam" id="PF00636">
    <property type="entry name" value="Ribonuclease_3"/>
    <property type="match status" value="1"/>
</dbReference>
<dbReference type="GO" id="GO:0004525">
    <property type="term" value="F:ribonuclease III activity"/>
    <property type="evidence" value="ECO:0007669"/>
    <property type="project" value="InterPro"/>
</dbReference>
<evidence type="ECO:0000313" key="2">
    <source>
        <dbReference type="EMBL" id="KAF2429345.1"/>
    </source>
</evidence>
<protein>
    <submittedName>
        <fullName evidence="2">RNAse III</fullName>
    </submittedName>
</protein>
<dbReference type="EMBL" id="MU007048">
    <property type="protein sequence ID" value="KAF2429345.1"/>
    <property type="molecule type" value="Genomic_DNA"/>
</dbReference>
<dbReference type="InterPro" id="IPR000999">
    <property type="entry name" value="RNase_III_dom"/>
</dbReference>
<dbReference type="OrthoDB" id="67027at2759"/>
<comment type="caution">
    <text evidence="2">The sequence shown here is derived from an EMBL/GenBank/DDBJ whole genome shotgun (WGS) entry which is preliminary data.</text>
</comment>
<accession>A0A9P4NPM8</accession>
<dbReference type="GO" id="GO:0006396">
    <property type="term" value="P:RNA processing"/>
    <property type="evidence" value="ECO:0007669"/>
    <property type="project" value="InterPro"/>
</dbReference>
<proteinExistence type="predicted"/>
<reference evidence="2" key="1">
    <citation type="journal article" date="2020" name="Stud. Mycol.">
        <title>101 Dothideomycetes genomes: a test case for predicting lifestyles and emergence of pathogens.</title>
        <authorList>
            <person name="Haridas S."/>
            <person name="Albert R."/>
            <person name="Binder M."/>
            <person name="Bloem J."/>
            <person name="Labutti K."/>
            <person name="Salamov A."/>
            <person name="Andreopoulos B."/>
            <person name="Baker S."/>
            <person name="Barry K."/>
            <person name="Bills G."/>
            <person name="Bluhm B."/>
            <person name="Cannon C."/>
            <person name="Castanera R."/>
            <person name="Culley D."/>
            <person name="Daum C."/>
            <person name="Ezra D."/>
            <person name="Gonzalez J."/>
            <person name="Henrissat B."/>
            <person name="Kuo A."/>
            <person name="Liang C."/>
            <person name="Lipzen A."/>
            <person name="Lutzoni F."/>
            <person name="Magnuson J."/>
            <person name="Mondo S."/>
            <person name="Nolan M."/>
            <person name="Ohm R."/>
            <person name="Pangilinan J."/>
            <person name="Park H.-J."/>
            <person name="Ramirez L."/>
            <person name="Alfaro M."/>
            <person name="Sun H."/>
            <person name="Tritt A."/>
            <person name="Yoshinaga Y."/>
            <person name="Zwiers L.-H."/>
            <person name="Turgeon B."/>
            <person name="Goodwin S."/>
            <person name="Spatafora J."/>
            <person name="Crous P."/>
            <person name="Grigoriev I."/>
        </authorList>
    </citation>
    <scope>NUCLEOTIDE SEQUENCE</scope>
    <source>
        <strain evidence="2">CBS 130266</strain>
    </source>
</reference>
<keyword evidence="3" id="KW-1185">Reference proteome</keyword>
<evidence type="ECO:0000313" key="3">
    <source>
        <dbReference type="Proteomes" id="UP000800235"/>
    </source>
</evidence>
<dbReference type="AlphaFoldDB" id="A0A9P4NPM8"/>
<dbReference type="Proteomes" id="UP000800235">
    <property type="component" value="Unassembled WGS sequence"/>
</dbReference>
<evidence type="ECO:0000259" key="1">
    <source>
        <dbReference type="Pfam" id="PF00636"/>
    </source>
</evidence>
<dbReference type="InterPro" id="IPR036389">
    <property type="entry name" value="RNase_III_sf"/>
</dbReference>
<sequence>MASSLREVELIIRYEFTDKTLLEEALRAAGSDGPNFGRNTNDGNKRLALVGIAALRTHLAFKGYMSEDARGPIHDRISTVLSNSNLASVCRASGLDKHITRSKCQDFVSDGTRATTVEGLFGAVYKDSQQDSRRVADAAQALGLD</sequence>
<dbReference type="SUPFAM" id="SSF69065">
    <property type="entry name" value="RNase III domain-like"/>
    <property type="match status" value="1"/>
</dbReference>
<name>A0A9P4NPM8_9PEZI</name>
<feature type="domain" description="RNase III" evidence="1">
    <location>
        <begin position="46"/>
        <end position="128"/>
    </location>
</feature>
<dbReference type="Gene3D" id="1.10.1520.10">
    <property type="entry name" value="Ribonuclease III domain"/>
    <property type="match status" value="1"/>
</dbReference>
<gene>
    <name evidence="2" type="ORF">EJ08DRAFT_591103</name>
</gene>